<sequence>MRTLLYTLAIGSVVGLAYWAYQENFETQQALKRLSAVQAQIGDTREALAVQRAEWAYLNRPDRLADLVKLNFEDLELLPLTPGHFGLVEQVAYPRPPSLEGALIDTIEVSEQNVGRRP</sequence>
<dbReference type="KEGG" id="dsh:Dshi_2473"/>
<dbReference type="HOGENOM" id="CLU_144121_2_0_5"/>
<proteinExistence type="predicted"/>
<accession>A8LSB4</accession>
<name>A8LSB4_DINSH</name>
<keyword evidence="2" id="KW-1185">Reference proteome</keyword>
<dbReference type="RefSeq" id="WP_012179138.1">
    <property type="nucleotide sequence ID" value="NC_009952.1"/>
</dbReference>
<dbReference type="STRING" id="398580.Dshi_2473"/>
<dbReference type="Proteomes" id="UP000006833">
    <property type="component" value="Chromosome"/>
</dbReference>
<organism evidence="1 2">
    <name type="scientific">Dinoroseobacter shibae (strain DSM 16493 / NCIMB 14021 / DFL 12)</name>
    <dbReference type="NCBI Taxonomy" id="398580"/>
    <lineage>
        <taxon>Bacteria</taxon>
        <taxon>Pseudomonadati</taxon>
        <taxon>Pseudomonadota</taxon>
        <taxon>Alphaproteobacteria</taxon>
        <taxon>Rhodobacterales</taxon>
        <taxon>Roseobacteraceae</taxon>
        <taxon>Dinoroseobacter</taxon>
    </lineage>
</organism>
<dbReference type="OrthoDB" id="7165680at2"/>
<gene>
    <name evidence="1" type="ordered locus">Dshi_2473</name>
</gene>
<reference evidence="2" key="1">
    <citation type="journal article" date="2010" name="ISME J.">
        <title>The complete genome sequence of the algal symbiont Dinoroseobacter shibae: a hitchhiker's guide to life in the sea.</title>
        <authorList>
            <person name="Wagner-Dobler I."/>
            <person name="Ballhausen B."/>
            <person name="Berger M."/>
            <person name="Brinkhoff T."/>
            <person name="Buchholz I."/>
            <person name="Bunk B."/>
            <person name="Cypionka H."/>
            <person name="Daniel R."/>
            <person name="Drepper T."/>
            <person name="Gerdts G."/>
            <person name="Hahnke S."/>
            <person name="Han C."/>
            <person name="Jahn D."/>
            <person name="Kalhoefer D."/>
            <person name="Kiss H."/>
            <person name="Klenk H.P."/>
            <person name="Kyrpides N."/>
            <person name="Liebl W."/>
            <person name="Liesegang H."/>
            <person name="Meincke L."/>
            <person name="Pati A."/>
            <person name="Petersen J."/>
            <person name="Piekarski T."/>
            <person name="Pommerenke C."/>
            <person name="Pradella S."/>
            <person name="Pukall R."/>
            <person name="Rabus R."/>
            <person name="Stackebrandt E."/>
            <person name="Thole S."/>
            <person name="Thompson L."/>
            <person name="Tielen P."/>
            <person name="Tomasch J."/>
            <person name="von Jan M."/>
            <person name="Wanphrut N."/>
            <person name="Wichels A."/>
            <person name="Zech H."/>
            <person name="Simon M."/>
        </authorList>
    </citation>
    <scope>NUCLEOTIDE SEQUENCE [LARGE SCALE GENOMIC DNA]</scope>
    <source>
        <strain evidence="2">DSM 16493 / NCIMB 14021 / DFL 12</strain>
    </source>
</reference>
<dbReference type="EMBL" id="CP000830">
    <property type="protein sequence ID" value="ABV94207.1"/>
    <property type="molecule type" value="Genomic_DNA"/>
</dbReference>
<evidence type="ECO:0008006" key="3">
    <source>
        <dbReference type="Google" id="ProtNLM"/>
    </source>
</evidence>
<dbReference type="eggNOG" id="COG5462">
    <property type="taxonomic scope" value="Bacteria"/>
</dbReference>
<dbReference type="AlphaFoldDB" id="A8LSB4"/>
<protein>
    <recommendedName>
        <fullName evidence="3">Cell division protein FtsL</fullName>
    </recommendedName>
</protein>
<evidence type="ECO:0000313" key="1">
    <source>
        <dbReference type="EMBL" id="ABV94207.1"/>
    </source>
</evidence>
<evidence type="ECO:0000313" key="2">
    <source>
        <dbReference type="Proteomes" id="UP000006833"/>
    </source>
</evidence>